<reference evidence="1 2" key="1">
    <citation type="journal article" date="2018" name="IMA Fungus">
        <title>IMA Genome-F 9: Draft genome sequence of Annulohypoxylon stygium, Aspergillus mulundensis, Berkeleyomyces basicola (syn. Thielaviopsis basicola), Ceratocystis smalleyi, two Cercospora beticola strains, Coleophoma cylindrospora, Fusarium fracticaudum, Phialophora cf. hyalina, and Morchella septimelata.</title>
        <authorList>
            <person name="Wingfield B.D."/>
            <person name="Bills G.F."/>
            <person name="Dong Y."/>
            <person name="Huang W."/>
            <person name="Nel W.J."/>
            <person name="Swalarsk-Parry B.S."/>
            <person name="Vaghefi N."/>
            <person name="Wilken P.M."/>
            <person name="An Z."/>
            <person name="de Beer Z.W."/>
            <person name="De Vos L."/>
            <person name="Chen L."/>
            <person name="Duong T.A."/>
            <person name="Gao Y."/>
            <person name="Hammerbacher A."/>
            <person name="Kikkert J.R."/>
            <person name="Li Y."/>
            <person name="Li H."/>
            <person name="Li K."/>
            <person name="Li Q."/>
            <person name="Liu X."/>
            <person name="Ma X."/>
            <person name="Naidoo K."/>
            <person name="Pethybridge S.J."/>
            <person name="Sun J."/>
            <person name="Steenkamp E.T."/>
            <person name="van der Nest M.A."/>
            <person name="van Wyk S."/>
            <person name="Wingfield M.J."/>
            <person name="Xiong C."/>
            <person name="Yue Q."/>
            <person name="Zhang X."/>
        </authorList>
    </citation>
    <scope>NUCLEOTIDE SEQUENCE [LARGE SCALE GENOMIC DNA]</scope>
    <source>
        <strain evidence="1 2">BP 5553</strain>
    </source>
</reference>
<sequence length="218" mass="24926">MRCSWILAVLNPDFTWTPRKPLPQPLSEIPPTPKPSHPIVRRFWGYIHLLLERFSISYCRWLGVSFDNQIIPLPFGLLLKWSDGTRLEEVLATKVCRAAGLPVPKIISYGDHPDFPHAPMSILITRLPGRELGQMYKSLSPNAKTTAAREFKNYLLVIRKWKSPWGDERVCSITGGAIRSIRVPNHTIGPCETAHEFHDIYSRQPTTRSHQKPCLKKV</sequence>
<gene>
    <name evidence="1" type="ORF">BP5553_07142</name>
</gene>
<proteinExistence type="predicted"/>
<dbReference type="RefSeq" id="XP_031868034.1">
    <property type="nucleotide sequence ID" value="XM_032015765.1"/>
</dbReference>
<organism evidence="1 2">
    <name type="scientific">Venustampulla echinocandica</name>
    <dbReference type="NCBI Taxonomy" id="2656787"/>
    <lineage>
        <taxon>Eukaryota</taxon>
        <taxon>Fungi</taxon>
        <taxon>Dikarya</taxon>
        <taxon>Ascomycota</taxon>
        <taxon>Pezizomycotina</taxon>
        <taxon>Leotiomycetes</taxon>
        <taxon>Helotiales</taxon>
        <taxon>Pleuroascaceae</taxon>
        <taxon>Venustampulla</taxon>
    </lineage>
</organism>
<protein>
    <recommendedName>
        <fullName evidence="3">Aminoglycoside phosphotransferase domain-containing protein</fullName>
    </recommendedName>
</protein>
<name>A0A370TIM5_9HELO</name>
<dbReference type="OrthoDB" id="2906425at2759"/>
<accession>A0A370TIM5</accession>
<evidence type="ECO:0000313" key="1">
    <source>
        <dbReference type="EMBL" id="RDL35211.1"/>
    </source>
</evidence>
<dbReference type="EMBL" id="NPIC01000006">
    <property type="protein sequence ID" value="RDL35211.1"/>
    <property type="molecule type" value="Genomic_DNA"/>
</dbReference>
<dbReference type="Proteomes" id="UP000254866">
    <property type="component" value="Unassembled WGS sequence"/>
</dbReference>
<dbReference type="STRING" id="2656787.A0A370TIM5"/>
<keyword evidence="2" id="KW-1185">Reference proteome</keyword>
<dbReference type="AlphaFoldDB" id="A0A370TIM5"/>
<comment type="caution">
    <text evidence="1">The sequence shown here is derived from an EMBL/GenBank/DDBJ whole genome shotgun (WGS) entry which is preliminary data.</text>
</comment>
<evidence type="ECO:0000313" key="2">
    <source>
        <dbReference type="Proteomes" id="UP000254866"/>
    </source>
</evidence>
<evidence type="ECO:0008006" key="3">
    <source>
        <dbReference type="Google" id="ProtNLM"/>
    </source>
</evidence>
<dbReference type="GeneID" id="43599991"/>